<dbReference type="Pfam" id="PF21082">
    <property type="entry name" value="MS_channel_3rd"/>
    <property type="match status" value="1"/>
</dbReference>
<dbReference type="InterPro" id="IPR023408">
    <property type="entry name" value="MscS_beta-dom_sf"/>
</dbReference>
<evidence type="ECO:0000256" key="7">
    <source>
        <dbReference type="SAM" id="Phobius"/>
    </source>
</evidence>
<dbReference type="InterPro" id="IPR010920">
    <property type="entry name" value="LSM_dom_sf"/>
</dbReference>
<proteinExistence type="inferred from homology"/>
<dbReference type="SUPFAM" id="SSF82861">
    <property type="entry name" value="Mechanosensitive channel protein MscS (YggB), transmembrane region"/>
    <property type="match status" value="1"/>
</dbReference>
<feature type="transmembrane region" description="Helical" evidence="7">
    <location>
        <begin position="266"/>
        <end position="283"/>
    </location>
</feature>
<feature type="transmembrane region" description="Helical" evidence="7">
    <location>
        <begin position="457"/>
        <end position="474"/>
    </location>
</feature>
<keyword evidence="3" id="KW-1003">Cell membrane</keyword>
<dbReference type="AlphaFoldDB" id="A0A7G9TDT8"/>
<keyword evidence="8" id="KW-0732">Signal</keyword>
<dbReference type="GO" id="GO:0008381">
    <property type="term" value="F:mechanosensitive monoatomic ion channel activity"/>
    <property type="evidence" value="ECO:0007669"/>
    <property type="project" value="UniProtKB-ARBA"/>
</dbReference>
<evidence type="ECO:0000256" key="3">
    <source>
        <dbReference type="ARBA" id="ARBA00022475"/>
    </source>
</evidence>
<comment type="subcellular location">
    <subcellularLocation>
        <location evidence="1">Cell membrane</location>
        <topology evidence="1">Multi-pass membrane protein</topology>
    </subcellularLocation>
</comment>
<feature type="transmembrane region" description="Helical" evidence="7">
    <location>
        <begin position="423"/>
        <end position="445"/>
    </location>
</feature>
<feature type="transmembrane region" description="Helical" evidence="7">
    <location>
        <begin position="592"/>
        <end position="611"/>
    </location>
</feature>
<dbReference type="SUPFAM" id="SSF82689">
    <property type="entry name" value="Mechanosensitive channel protein MscS (YggB), C-terminal domain"/>
    <property type="match status" value="1"/>
</dbReference>
<dbReference type="InterPro" id="IPR011066">
    <property type="entry name" value="MscS_channel_C_sf"/>
</dbReference>
<dbReference type="GO" id="GO:0005886">
    <property type="term" value="C:plasma membrane"/>
    <property type="evidence" value="ECO:0007669"/>
    <property type="project" value="UniProtKB-SubCell"/>
</dbReference>
<feature type="transmembrane region" description="Helical" evidence="7">
    <location>
        <begin position="358"/>
        <end position="378"/>
    </location>
</feature>
<evidence type="ECO:0000256" key="6">
    <source>
        <dbReference type="ARBA" id="ARBA00023136"/>
    </source>
</evidence>
<feature type="chain" id="PRO_5028921537" evidence="8">
    <location>
        <begin position="22"/>
        <end position="826"/>
    </location>
</feature>
<feature type="signal peptide" evidence="8">
    <location>
        <begin position="1"/>
        <end position="21"/>
    </location>
</feature>
<evidence type="ECO:0000256" key="4">
    <source>
        <dbReference type="ARBA" id="ARBA00022692"/>
    </source>
</evidence>
<keyword evidence="4 7" id="KW-0812">Transmembrane</keyword>
<protein>
    <submittedName>
        <fullName evidence="11">Mechanosensitive ion channel</fullName>
    </submittedName>
</protein>
<dbReference type="GeneID" id="81469749"/>
<dbReference type="Proteomes" id="UP000515838">
    <property type="component" value="Chromosome"/>
</dbReference>
<evidence type="ECO:0000313" key="12">
    <source>
        <dbReference type="Proteomes" id="UP000515838"/>
    </source>
</evidence>
<evidence type="ECO:0000256" key="1">
    <source>
        <dbReference type="ARBA" id="ARBA00004651"/>
    </source>
</evidence>
<evidence type="ECO:0000256" key="2">
    <source>
        <dbReference type="ARBA" id="ARBA00008017"/>
    </source>
</evidence>
<dbReference type="InterPro" id="IPR006685">
    <property type="entry name" value="MscS_channel_2nd"/>
</dbReference>
<gene>
    <name evidence="11" type="ORF">IAE60_02150</name>
</gene>
<accession>A0A7G9TDT8</accession>
<dbReference type="PANTHER" id="PTHR30347">
    <property type="entry name" value="POTASSIUM CHANNEL RELATED"/>
    <property type="match status" value="1"/>
</dbReference>
<dbReference type="SUPFAM" id="SSF50182">
    <property type="entry name" value="Sm-like ribonucleoproteins"/>
    <property type="match status" value="1"/>
</dbReference>
<dbReference type="InterPro" id="IPR011014">
    <property type="entry name" value="MscS_channel_TM-2"/>
</dbReference>
<reference evidence="11 12" key="1">
    <citation type="submission" date="2020-08" db="EMBL/GenBank/DDBJ databases">
        <title>Streptomycin Non-resistant strain, P. mexicana.</title>
        <authorList>
            <person name="Ganesh-Kumar S."/>
            <person name="Zhe T."/>
            <person name="Yu Z."/>
            <person name="Min Y."/>
        </authorList>
    </citation>
    <scope>NUCLEOTIDE SEQUENCE [LARGE SCALE GENOMIC DNA]</scope>
    <source>
        <strain evidence="11 12">GTZY2</strain>
    </source>
</reference>
<feature type="transmembrane region" description="Helical" evidence="7">
    <location>
        <begin position="304"/>
        <end position="323"/>
    </location>
</feature>
<evidence type="ECO:0000256" key="5">
    <source>
        <dbReference type="ARBA" id="ARBA00022989"/>
    </source>
</evidence>
<keyword evidence="5 7" id="KW-1133">Transmembrane helix</keyword>
<sequence>MRVLLACLACLVLSVANAAKAQDVTTLLSPSKPKAPEAITLADIPGRADADERYAEEVSLRAARADPLGRLVPRLAAIEKSVAEKNGLFAYGELRTLPVLRLESMERHWKFDARQYARWRGDMQASVAPYAQDAAELALRRADWELTRQGMAADGTPDALRSRVEGVSARLQAAEQALSTPLAGQIRLGQRANLLAARIQAGQQAVDDAIAYADRRLFRLDAPPLWRVQDRTVLRQDVADSLKREVQQENSFVAQYAAADVGNQRLLHVLQLLLLPVLLWIAWRHRRRRLDPTAVLATEAESRVVGRPFSTWLLLSMIGVLVFEPNAPLFLHQLAMLVALVPVLRLMPQQGRRLLGPWPYLATAFYLLQHLAVLLMASDYLYRLYYLALSLLALAATGWLLWRSRGERYAGVAGRAGQLVHGLAWGGVVILSVAIVANVLGNVSLAEMLTAGIIESGYFALVLYAAVTVLEALLRRLGARPEVRRLWLMRRHGGNLLDTLARWARVAAVIGWIAYTMTRFRIFRPVYDTAKAIVTHRFEYGELSISLGHVLVFSIGVVLAVWVARTLRALLREEVLPRMSLPRGVDNSVASLSYYVLLLVGLLAALSAAGFKIGQLAFMFGALGVGIGLGLQDVVRNFVSGLILMFERPVKPGDAVDIGGTAGRIRTIGMRATTVRSYDGADVVVPNGMLLSDKVTNWTLVDQNRRVDVDLGVAYGSDVTRVMQLLQETTRITPGIADDPAPAVLFTGFGASSLDFAIRAWTRRFDDWGTTRSDLMARLYAALTEAGIEIPFPQQDLHLRTVSEQVLRSLARSPSPQQQDSTDGDT</sequence>
<dbReference type="EMBL" id="CP060731">
    <property type="protein sequence ID" value="QNN78263.1"/>
    <property type="molecule type" value="Genomic_DNA"/>
</dbReference>
<feature type="domain" description="Mechanosensitive ion channel MscS" evidence="9">
    <location>
        <begin position="633"/>
        <end position="699"/>
    </location>
</feature>
<dbReference type="Pfam" id="PF00924">
    <property type="entry name" value="MS_channel_2nd"/>
    <property type="match status" value="1"/>
</dbReference>
<dbReference type="InterPro" id="IPR049278">
    <property type="entry name" value="MS_channel_C"/>
</dbReference>
<evidence type="ECO:0000259" key="10">
    <source>
        <dbReference type="Pfam" id="PF21082"/>
    </source>
</evidence>
<evidence type="ECO:0000256" key="8">
    <source>
        <dbReference type="SAM" id="SignalP"/>
    </source>
</evidence>
<comment type="similarity">
    <text evidence="2">Belongs to the MscS (TC 1.A.23) family.</text>
</comment>
<dbReference type="PANTHER" id="PTHR30347:SF1">
    <property type="entry name" value="MECHANOSENSITIVE CHANNEL MSCK"/>
    <property type="match status" value="1"/>
</dbReference>
<evidence type="ECO:0000313" key="11">
    <source>
        <dbReference type="EMBL" id="QNN78263.1"/>
    </source>
</evidence>
<feature type="transmembrane region" description="Helical" evidence="7">
    <location>
        <begin position="384"/>
        <end position="402"/>
    </location>
</feature>
<name>A0A7G9TDT8_PSEMX</name>
<dbReference type="RefSeq" id="WP_187573688.1">
    <property type="nucleotide sequence ID" value="NZ_CP060731.1"/>
</dbReference>
<dbReference type="Gene3D" id="1.10.287.1260">
    <property type="match status" value="1"/>
</dbReference>
<dbReference type="InterPro" id="IPR052702">
    <property type="entry name" value="MscS-like_channel"/>
</dbReference>
<feature type="domain" description="Mechanosensitive ion channel MscS C-terminal" evidence="10">
    <location>
        <begin position="707"/>
        <end position="790"/>
    </location>
</feature>
<dbReference type="Gene3D" id="3.30.70.100">
    <property type="match status" value="1"/>
</dbReference>
<feature type="transmembrane region" description="Helical" evidence="7">
    <location>
        <begin position="495"/>
        <end position="515"/>
    </location>
</feature>
<organism evidence="11 12">
    <name type="scientific">Pseudoxanthomonas mexicana</name>
    <dbReference type="NCBI Taxonomy" id="128785"/>
    <lineage>
        <taxon>Bacteria</taxon>
        <taxon>Pseudomonadati</taxon>
        <taxon>Pseudomonadota</taxon>
        <taxon>Gammaproteobacteria</taxon>
        <taxon>Lysobacterales</taxon>
        <taxon>Lysobacteraceae</taxon>
        <taxon>Pseudoxanthomonas</taxon>
    </lineage>
</organism>
<evidence type="ECO:0000259" key="9">
    <source>
        <dbReference type="Pfam" id="PF00924"/>
    </source>
</evidence>
<feature type="transmembrane region" description="Helical" evidence="7">
    <location>
        <begin position="329"/>
        <end position="346"/>
    </location>
</feature>
<dbReference type="Gene3D" id="2.30.30.60">
    <property type="match status" value="1"/>
</dbReference>
<feature type="transmembrane region" description="Helical" evidence="7">
    <location>
        <begin position="550"/>
        <end position="571"/>
    </location>
</feature>
<keyword evidence="6 7" id="KW-0472">Membrane</keyword>